<protein>
    <recommendedName>
        <fullName evidence="3">DUF1308 domain-containing protein</fullName>
    </recommendedName>
</protein>
<reference evidence="1 2" key="1">
    <citation type="journal article" date="2023" name="PLoS ONE">
        <title>Cytospora paraplurivora sp. nov. isolated from orchards with fruit tree decline syndrome in Ontario, Canada.</title>
        <authorList>
            <person name="Ilyukhin E."/>
            <person name="Nguyen H.D.T."/>
            <person name="Castle A.J."/>
            <person name="Ellouze W."/>
        </authorList>
    </citation>
    <scope>NUCLEOTIDE SEQUENCE [LARGE SCALE GENOMIC DNA]</scope>
    <source>
        <strain evidence="1 2">FDS-564</strain>
    </source>
</reference>
<dbReference type="AlphaFoldDB" id="A0AAN9UJH5"/>
<evidence type="ECO:0008006" key="3">
    <source>
        <dbReference type="Google" id="ProtNLM"/>
    </source>
</evidence>
<accession>A0AAN9UJH5</accession>
<dbReference type="EMBL" id="JAJSPL020000010">
    <property type="protein sequence ID" value="KAK7744563.1"/>
    <property type="molecule type" value="Genomic_DNA"/>
</dbReference>
<dbReference type="PANTHER" id="PTHR13379:SF0">
    <property type="entry name" value="UPF0415 PROTEIN C7ORF25"/>
    <property type="match status" value="1"/>
</dbReference>
<name>A0AAN9UJH5_9PEZI</name>
<evidence type="ECO:0000313" key="2">
    <source>
        <dbReference type="Proteomes" id="UP001320245"/>
    </source>
</evidence>
<dbReference type="Proteomes" id="UP001320245">
    <property type="component" value="Unassembled WGS sequence"/>
</dbReference>
<comment type="caution">
    <text evidence="1">The sequence shown here is derived from an EMBL/GenBank/DDBJ whole genome shotgun (WGS) entry which is preliminary data.</text>
</comment>
<evidence type="ECO:0000313" key="1">
    <source>
        <dbReference type="EMBL" id="KAK7744563.1"/>
    </source>
</evidence>
<keyword evidence="2" id="KW-1185">Reference proteome</keyword>
<gene>
    <name evidence="1" type="ORF">SLS53_003449</name>
</gene>
<organism evidence="1 2">
    <name type="scientific">Cytospora paraplurivora</name>
    <dbReference type="NCBI Taxonomy" id="2898453"/>
    <lineage>
        <taxon>Eukaryota</taxon>
        <taxon>Fungi</taxon>
        <taxon>Dikarya</taxon>
        <taxon>Ascomycota</taxon>
        <taxon>Pezizomycotina</taxon>
        <taxon>Sordariomycetes</taxon>
        <taxon>Sordariomycetidae</taxon>
        <taxon>Diaporthales</taxon>
        <taxon>Cytosporaceae</taxon>
        <taxon>Cytospora</taxon>
    </lineage>
</organism>
<sequence length="512" mass="57670">MADDIDELSVPDLAQDLVSRSEALLQEMEQLRQRYYAVKGSHQVIPGLANLIDAVRQEHRAAQLFLVPRTDNQDGMEGHNENGSVHVEAHPADARLRFTNLPAIERNWNIIKRCRDLTSVEQSIPKVPKLGVKENGGLIVHRNKPGKTKKLGTDTVFVHAVVDGGAEWLRIVTKDEKRILMELAAGGWDWDWESDDEEADEQDDAELFEDIPLLRMARELTDTARQYWHDYHRPRIRILLTRVEEGQSRELDRVIQKMRQVGGDDISITVECAGSAWYAENPQIDIDTAVVNLVPAEISGLSPTVLLDTSVLIALASDLSHSSVEVQPWHSIDCKTQIQDEANGINFLRLQAYPPLRGRRLFCTKEAAQHFRDITSTIASPTELERARILFSEGADEYQKLSVHPVPADLMLPVRVLEEETDIHAQDLVSNGELPVVAVQVEKHLLGVPGNRATHLYGWRTNTAVVTSNRSLAKRLVRMVESSLDRDYEDGPRIHMLPYNRALSTKGPKSHD</sequence>
<dbReference type="PANTHER" id="PTHR13379">
    <property type="entry name" value="UNCHARACTERIZED DUF1308"/>
    <property type="match status" value="1"/>
</dbReference>
<proteinExistence type="predicted"/>